<reference evidence="1" key="1">
    <citation type="submission" date="2024-05" db="EMBL/GenBank/DDBJ databases">
        <title>Planctomycetes of the genus Singulisphaera possess chitinolytic capabilities.</title>
        <authorList>
            <person name="Ivanova A."/>
        </authorList>
    </citation>
    <scope>NUCLEOTIDE SEQUENCE</scope>
    <source>
        <strain evidence="1">Ch08T</strain>
    </source>
</reference>
<protein>
    <recommendedName>
        <fullName evidence="2">Leucine-rich repeat domain-containing protein</fullName>
    </recommendedName>
</protein>
<proteinExistence type="predicted"/>
<evidence type="ECO:0008006" key="2">
    <source>
        <dbReference type="Google" id="ProtNLM"/>
    </source>
</evidence>
<sequence length="61" mass="6425">MEELSLDSVEGIVGPGLAHLAGLPRLHTLDLSWSGVADLAGIAGLTRIIQTRLNKEASDFV</sequence>
<organism evidence="1">
    <name type="scientific">Singulisphaera sp. Ch08</name>
    <dbReference type="NCBI Taxonomy" id="3120278"/>
    <lineage>
        <taxon>Bacteria</taxon>
        <taxon>Pseudomonadati</taxon>
        <taxon>Planctomycetota</taxon>
        <taxon>Planctomycetia</taxon>
        <taxon>Isosphaerales</taxon>
        <taxon>Isosphaeraceae</taxon>
        <taxon>Singulisphaera</taxon>
    </lineage>
</organism>
<name>A0AAU7CMJ2_9BACT</name>
<dbReference type="AlphaFoldDB" id="A0AAU7CMJ2"/>
<dbReference type="RefSeq" id="WP_406699069.1">
    <property type="nucleotide sequence ID" value="NZ_CP155447.1"/>
</dbReference>
<evidence type="ECO:0000313" key="1">
    <source>
        <dbReference type="EMBL" id="XBH06219.1"/>
    </source>
</evidence>
<accession>A0AAU7CMJ2</accession>
<dbReference type="EMBL" id="CP155447">
    <property type="protein sequence ID" value="XBH06219.1"/>
    <property type="molecule type" value="Genomic_DNA"/>
</dbReference>
<gene>
    <name evidence="1" type="ORF">V5E97_09340</name>
</gene>